<feature type="domain" description="F-box" evidence="1">
    <location>
        <begin position="82"/>
        <end position="122"/>
    </location>
</feature>
<organism evidence="2 3">
    <name type="scientific">Cicer arietinum</name>
    <name type="common">Chickpea</name>
    <name type="synonym">Garbanzo</name>
    <dbReference type="NCBI Taxonomy" id="3827"/>
    <lineage>
        <taxon>Eukaryota</taxon>
        <taxon>Viridiplantae</taxon>
        <taxon>Streptophyta</taxon>
        <taxon>Embryophyta</taxon>
        <taxon>Tracheophyta</taxon>
        <taxon>Spermatophyta</taxon>
        <taxon>Magnoliopsida</taxon>
        <taxon>eudicotyledons</taxon>
        <taxon>Gunneridae</taxon>
        <taxon>Pentapetalae</taxon>
        <taxon>rosids</taxon>
        <taxon>fabids</taxon>
        <taxon>Fabales</taxon>
        <taxon>Fabaceae</taxon>
        <taxon>Papilionoideae</taxon>
        <taxon>50 kb inversion clade</taxon>
        <taxon>NPAAA clade</taxon>
        <taxon>Hologalegina</taxon>
        <taxon>IRL clade</taxon>
        <taxon>Cicereae</taxon>
        <taxon>Cicer</taxon>
    </lineage>
</organism>
<dbReference type="RefSeq" id="XP_004509905.2">
    <property type="nucleotide sequence ID" value="XM_004509848.3"/>
</dbReference>
<keyword evidence="2" id="KW-1185">Reference proteome</keyword>
<dbReference type="SMART" id="SM00256">
    <property type="entry name" value="FBOX"/>
    <property type="match status" value="1"/>
</dbReference>
<dbReference type="GeneID" id="101492928"/>
<evidence type="ECO:0000313" key="3">
    <source>
        <dbReference type="RefSeq" id="XP_004509905.2"/>
    </source>
</evidence>
<reference evidence="3" key="2">
    <citation type="submission" date="2025-08" db="UniProtKB">
        <authorList>
            <consortium name="RefSeq"/>
        </authorList>
    </citation>
    <scope>IDENTIFICATION</scope>
    <source>
        <tissue evidence="3">Etiolated seedlings</tissue>
    </source>
</reference>
<dbReference type="Gene3D" id="1.20.1280.50">
    <property type="match status" value="1"/>
</dbReference>
<evidence type="ECO:0000313" key="2">
    <source>
        <dbReference type="Proteomes" id="UP000087171"/>
    </source>
</evidence>
<dbReference type="AlphaFoldDB" id="A0A1S2YU06"/>
<dbReference type="InterPro" id="IPR050796">
    <property type="entry name" value="SCF_F-box_component"/>
</dbReference>
<dbReference type="InterPro" id="IPR036047">
    <property type="entry name" value="F-box-like_dom_sf"/>
</dbReference>
<name>A0A1S2YU06_CICAR</name>
<dbReference type="OrthoDB" id="1155153at2759"/>
<gene>
    <name evidence="3" type="primary">LOC101492928</name>
</gene>
<sequence length="446" mass="51809">MQVVVAYSCNVDDAKFIDCIDTRSKLIFLSKSNKHYNEKGYQNTALRRRTKKRRTWMTKSQTKREKKNQIYNNKKKVNRKYIPDDISISILSKLPIKSLKRFSCVSKSWSLFLQNPNFISIFRNYFLSNSDPLDDDDVYLVFDWDAEQHEMMSFLSGERLQNVEYLAPPTVYDYYRFLFHSLGTAINGIVCIYINGVHEKAVLWNPTTTETYVVPSGLAELRQDGANCYIFHGFGYDPVADDYKIIQHVHFSLFGYPFSIEHKDNTFWEIYSLRTNSWTQLDFLMPTRHLRSVGTELYLNGMCHWWGKTPYEAYVVSFNLSNYEFFITPLDMHANFRFNLVVLNGSLAMISNVKNTTFYVISILGEIGVKESWIRLFEVDVMSCVNRPLTIGYKGNLFFLKKDGKAACFDLTTGVFEDIDSHRGGLIGQIIVYKKNLRPIGGINND</sequence>
<dbReference type="Pfam" id="PF07734">
    <property type="entry name" value="FBA_1"/>
    <property type="match status" value="1"/>
</dbReference>
<reference evidence="2" key="1">
    <citation type="journal article" date="2013" name="Nat. Biotechnol.">
        <title>Draft genome sequence of chickpea (Cicer arietinum) provides a resource for trait improvement.</title>
        <authorList>
            <person name="Varshney R.K."/>
            <person name="Song C."/>
            <person name="Saxena R.K."/>
            <person name="Azam S."/>
            <person name="Yu S."/>
            <person name="Sharpe A.G."/>
            <person name="Cannon S."/>
            <person name="Baek J."/>
            <person name="Rosen B.D."/>
            <person name="Tar'an B."/>
            <person name="Millan T."/>
            <person name="Zhang X."/>
            <person name="Ramsay L.D."/>
            <person name="Iwata A."/>
            <person name="Wang Y."/>
            <person name="Nelson W."/>
            <person name="Farmer A.D."/>
            <person name="Gaur P.M."/>
            <person name="Soderlund C."/>
            <person name="Penmetsa R.V."/>
            <person name="Xu C."/>
            <person name="Bharti A.K."/>
            <person name="He W."/>
            <person name="Winter P."/>
            <person name="Zhao S."/>
            <person name="Hane J.K."/>
            <person name="Carrasquilla-Garcia N."/>
            <person name="Condie J.A."/>
            <person name="Upadhyaya H.D."/>
            <person name="Luo M.C."/>
            <person name="Thudi M."/>
            <person name="Gowda C.L."/>
            <person name="Singh N.P."/>
            <person name="Lichtenzveig J."/>
            <person name="Gali K.K."/>
            <person name="Rubio J."/>
            <person name="Nadarajan N."/>
            <person name="Dolezel J."/>
            <person name="Bansal K.C."/>
            <person name="Xu X."/>
            <person name="Edwards D."/>
            <person name="Zhang G."/>
            <person name="Kahl G."/>
            <person name="Gil J."/>
            <person name="Singh K.B."/>
            <person name="Datta S.K."/>
            <person name="Jackson S.A."/>
            <person name="Wang J."/>
            <person name="Cook D.R."/>
        </authorList>
    </citation>
    <scope>NUCLEOTIDE SEQUENCE [LARGE SCALE GENOMIC DNA]</scope>
    <source>
        <strain evidence="2">cv. CDC Frontier</strain>
    </source>
</reference>
<dbReference type="PANTHER" id="PTHR31672">
    <property type="entry name" value="BNACNNG10540D PROTEIN"/>
    <property type="match status" value="1"/>
</dbReference>
<dbReference type="InterPro" id="IPR017451">
    <property type="entry name" value="F-box-assoc_interact_dom"/>
</dbReference>
<proteinExistence type="predicted"/>
<evidence type="ECO:0000259" key="1">
    <source>
        <dbReference type="SMART" id="SM00256"/>
    </source>
</evidence>
<dbReference type="NCBIfam" id="TIGR01640">
    <property type="entry name" value="F_box_assoc_1"/>
    <property type="match status" value="1"/>
</dbReference>
<dbReference type="Pfam" id="PF00646">
    <property type="entry name" value="F-box"/>
    <property type="match status" value="1"/>
</dbReference>
<dbReference type="KEGG" id="cam:101492928"/>
<dbReference type="STRING" id="3827.A0A1S2YU06"/>
<dbReference type="InterPro" id="IPR006527">
    <property type="entry name" value="F-box-assoc_dom_typ1"/>
</dbReference>
<dbReference type="SUPFAM" id="SSF81383">
    <property type="entry name" value="F-box domain"/>
    <property type="match status" value="1"/>
</dbReference>
<dbReference type="InterPro" id="IPR001810">
    <property type="entry name" value="F-box_dom"/>
</dbReference>
<dbReference type="CDD" id="cd22157">
    <property type="entry name" value="F-box_AtFBW1-like"/>
    <property type="match status" value="1"/>
</dbReference>
<dbReference type="Proteomes" id="UP000087171">
    <property type="component" value="Chromosome Ca7"/>
</dbReference>
<protein>
    <submittedName>
        <fullName evidence="3">F-box protein At3g16210</fullName>
    </submittedName>
</protein>
<dbReference type="PaxDb" id="3827-XP_004509905.1"/>
<accession>A0A1S2YU06</accession>
<dbReference type="PANTHER" id="PTHR31672:SF13">
    <property type="entry name" value="F-BOX PROTEIN CPR30-LIKE"/>
    <property type="match status" value="1"/>
</dbReference>